<keyword evidence="7 8" id="KW-0472">Membrane</keyword>
<protein>
    <recommendedName>
        <fullName evidence="8">Probable lipid II flippase MurJ</fullName>
    </recommendedName>
</protein>
<proteinExistence type="inferred from homology"/>
<dbReference type="EMBL" id="JANFYT010000006">
    <property type="protein sequence ID" value="MCQ4813506.1"/>
    <property type="molecule type" value="Genomic_DNA"/>
</dbReference>
<evidence type="ECO:0000313" key="10">
    <source>
        <dbReference type="EMBL" id="MCQ4813506.1"/>
    </source>
</evidence>
<evidence type="ECO:0000256" key="4">
    <source>
        <dbReference type="ARBA" id="ARBA00022960"/>
    </source>
</evidence>
<feature type="transmembrane region" description="Helical" evidence="8">
    <location>
        <begin position="244"/>
        <end position="265"/>
    </location>
</feature>
<dbReference type="InterPro" id="IPR051050">
    <property type="entry name" value="Lipid_II_flippase_MurJ/MviN"/>
</dbReference>
<feature type="transmembrane region" description="Helical" evidence="8">
    <location>
        <begin position="536"/>
        <end position="557"/>
    </location>
</feature>
<keyword evidence="3 8" id="KW-0812">Transmembrane</keyword>
<feature type="transmembrane region" description="Helical" evidence="8">
    <location>
        <begin position="465"/>
        <end position="485"/>
    </location>
</feature>
<evidence type="ECO:0000256" key="9">
    <source>
        <dbReference type="SAM" id="MobiDB-lite"/>
    </source>
</evidence>
<dbReference type="GO" id="GO:0071555">
    <property type="term" value="P:cell wall organization"/>
    <property type="evidence" value="ECO:0007669"/>
    <property type="project" value="UniProtKB-KW"/>
</dbReference>
<dbReference type="CDD" id="cd13123">
    <property type="entry name" value="MATE_MurJ_like"/>
    <property type="match status" value="1"/>
</dbReference>
<evidence type="ECO:0000256" key="6">
    <source>
        <dbReference type="ARBA" id="ARBA00022989"/>
    </source>
</evidence>
<dbReference type="RefSeq" id="WP_256181635.1">
    <property type="nucleotide sequence ID" value="NZ_DBEWVB010000252.1"/>
</dbReference>
<feature type="transmembrane region" description="Helical" evidence="8">
    <location>
        <begin position="440"/>
        <end position="459"/>
    </location>
</feature>
<organism evidence="10 11">
    <name type="scientific">Cloacibacillus evryensis</name>
    <dbReference type="NCBI Taxonomy" id="508460"/>
    <lineage>
        <taxon>Bacteria</taxon>
        <taxon>Thermotogati</taxon>
        <taxon>Synergistota</taxon>
        <taxon>Synergistia</taxon>
        <taxon>Synergistales</taxon>
        <taxon>Synergistaceae</taxon>
        <taxon>Cloacibacillus</taxon>
    </lineage>
</organism>
<sequence>MPEAAKNGAASPETAEKPAETQDPENTIGSKRPDALTGCAAPSSCEARSSENTTGSKRPDALTGMVFHAMRMMAGTLVSRVLGLIREMLTAALFGATRQLDAFFVAYTLANLSRQLLAEGALSASFVPVFSRTLSADGRDSARKLANEALTVLIFGCSFVVAVGLIFAPVFVDIMAPGFASHERALAISLTRIMFPFLMLVSIGALAMGVLNSMGSFFVPAIAPAVSNLVYILFLLAMRSRLSIWNLAVAVLLGGAFHMLLQVYWCGRLKMTLRPALPNRRDPQLRSMMVLFLPYAAGLSLNQLNPVISRMLGSYLAAGSISVLTYADRVLQLPLGLFVIAISQAVLPMLSRQDPNKTGEFRDFIRDAMRFNLFVVLPVAAGLCIVSSEVVHILFYRGAFSAWAWHATATALSLYALGLPGMASSTVIMRAIYARRMPRAAVMITGVTVAVNLCASVILMRFFAYAGLAAASASAFTAASFFAAWMLSRNIGEKLGIFDMKWLWKVMFPLLLMGAALLAFKHILPYPAEAKLLLRVLWLAVSIAGAALIYAAATMALRCPEWRWIKDAARGRAKA</sequence>
<reference evidence="10 11" key="1">
    <citation type="submission" date="2022-06" db="EMBL/GenBank/DDBJ databases">
        <title>Isolation of gut microbiota from human fecal samples.</title>
        <authorList>
            <person name="Pamer E.G."/>
            <person name="Barat B."/>
            <person name="Waligurski E."/>
            <person name="Medina S."/>
            <person name="Paddock L."/>
            <person name="Mostad J."/>
        </authorList>
    </citation>
    <scope>NUCLEOTIDE SEQUENCE [LARGE SCALE GENOMIC DNA]</scope>
    <source>
        <strain evidence="10 11">DFI.9.90</strain>
    </source>
</reference>
<keyword evidence="2 8" id="KW-1003">Cell membrane</keyword>
<keyword evidence="8" id="KW-0813">Transport</keyword>
<feature type="transmembrane region" description="Helical" evidence="8">
    <location>
        <begin position="333"/>
        <end position="350"/>
    </location>
</feature>
<dbReference type="GO" id="GO:0034204">
    <property type="term" value="P:lipid translocation"/>
    <property type="evidence" value="ECO:0007669"/>
    <property type="project" value="TreeGrafter"/>
</dbReference>
<feature type="transmembrane region" description="Helical" evidence="8">
    <location>
        <begin position="217"/>
        <end position="237"/>
    </location>
</feature>
<feature type="compositionally biased region" description="Polar residues" evidence="9">
    <location>
        <begin position="46"/>
        <end position="56"/>
    </location>
</feature>
<dbReference type="AlphaFoldDB" id="A0AAW5JYM8"/>
<dbReference type="Proteomes" id="UP001205919">
    <property type="component" value="Unassembled WGS sequence"/>
</dbReference>
<keyword evidence="5 8" id="KW-0573">Peptidoglycan synthesis</keyword>
<evidence type="ECO:0000313" key="11">
    <source>
        <dbReference type="Proteomes" id="UP001205919"/>
    </source>
</evidence>
<dbReference type="NCBIfam" id="TIGR01695">
    <property type="entry name" value="murJ_mviN"/>
    <property type="match status" value="1"/>
</dbReference>
<feature type="region of interest" description="Disordered" evidence="9">
    <location>
        <begin position="1"/>
        <end position="60"/>
    </location>
</feature>
<feature type="transmembrane region" description="Helical" evidence="8">
    <location>
        <begin position="149"/>
        <end position="172"/>
    </location>
</feature>
<comment type="caution">
    <text evidence="10">The sequence shown here is derived from an EMBL/GenBank/DDBJ whole genome shotgun (WGS) entry which is preliminary data.</text>
</comment>
<name>A0AAW5JYM8_9BACT</name>
<feature type="transmembrane region" description="Helical" evidence="8">
    <location>
        <begin position="285"/>
        <end position="301"/>
    </location>
</feature>
<evidence type="ECO:0000256" key="3">
    <source>
        <dbReference type="ARBA" id="ARBA00022692"/>
    </source>
</evidence>
<evidence type="ECO:0000256" key="5">
    <source>
        <dbReference type="ARBA" id="ARBA00022984"/>
    </source>
</evidence>
<keyword evidence="8" id="KW-0961">Cell wall biogenesis/degradation</keyword>
<evidence type="ECO:0000256" key="7">
    <source>
        <dbReference type="ARBA" id="ARBA00023136"/>
    </source>
</evidence>
<comment type="pathway">
    <text evidence="8">Cell wall biogenesis; peptidoglycan biosynthesis.</text>
</comment>
<dbReference type="GO" id="GO:0015648">
    <property type="term" value="F:lipid-linked peptidoglycan transporter activity"/>
    <property type="evidence" value="ECO:0007669"/>
    <property type="project" value="UniProtKB-UniRule"/>
</dbReference>
<comment type="similarity">
    <text evidence="8">Belongs to the MurJ/MviN family.</text>
</comment>
<dbReference type="Pfam" id="PF03023">
    <property type="entry name" value="MurJ"/>
    <property type="match status" value="1"/>
</dbReference>
<comment type="function">
    <text evidence="8">Involved in peptidoglycan biosynthesis. Transports lipid-linked peptidoglycan precursors from the inner to the outer leaflet of the cytoplasmic membrane.</text>
</comment>
<feature type="transmembrane region" description="Helical" evidence="8">
    <location>
        <begin position="402"/>
        <end position="428"/>
    </location>
</feature>
<dbReference type="GO" id="GO:0009252">
    <property type="term" value="P:peptidoglycan biosynthetic process"/>
    <property type="evidence" value="ECO:0007669"/>
    <property type="project" value="UniProtKB-UniRule"/>
</dbReference>
<dbReference type="GO" id="GO:0005886">
    <property type="term" value="C:plasma membrane"/>
    <property type="evidence" value="ECO:0007669"/>
    <property type="project" value="UniProtKB-SubCell"/>
</dbReference>
<dbReference type="PANTHER" id="PTHR47019">
    <property type="entry name" value="LIPID II FLIPPASE MURJ"/>
    <property type="match status" value="1"/>
</dbReference>
<gene>
    <name evidence="8 10" type="primary">murJ</name>
    <name evidence="10" type="ORF">NE630_03590</name>
</gene>
<feature type="transmembrane region" description="Helical" evidence="8">
    <location>
        <begin position="371"/>
        <end position="396"/>
    </location>
</feature>
<dbReference type="PRINTS" id="PR01806">
    <property type="entry name" value="VIRFACTRMVIN"/>
</dbReference>
<feature type="transmembrane region" description="Helical" evidence="8">
    <location>
        <begin position="193"/>
        <end position="211"/>
    </location>
</feature>
<evidence type="ECO:0000256" key="8">
    <source>
        <dbReference type="HAMAP-Rule" id="MF_02078"/>
    </source>
</evidence>
<evidence type="ECO:0000256" key="1">
    <source>
        <dbReference type="ARBA" id="ARBA00004651"/>
    </source>
</evidence>
<keyword evidence="6 8" id="KW-1133">Transmembrane helix</keyword>
<dbReference type="GO" id="GO:0008360">
    <property type="term" value="P:regulation of cell shape"/>
    <property type="evidence" value="ECO:0007669"/>
    <property type="project" value="UniProtKB-KW"/>
</dbReference>
<evidence type="ECO:0000256" key="2">
    <source>
        <dbReference type="ARBA" id="ARBA00022475"/>
    </source>
</evidence>
<keyword evidence="11" id="KW-1185">Reference proteome</keyword>
<comment type="subcellular location">
    <subcellularLocation>
        <location evidence="1 8">Cell membrane</location>
        <topology evidence="1 8">Multi-pass membrane protein</topology>
    </subcellularLocation>
</comment>
<accession>A0AAW5JYM8</accession>
<dbReference type="InterPro" id="IPR004268">
    <property type="entry name" value="MurJ"/>
</dbReference>
<dbReference type="HAMAP" id="MF_02078">
    <property type="entry name" value="MurJ_MviN"/>
    <property type="match status" value="1"/>
</dbReference>
<keyword evidence="4 8" id="KW-0133">Cell shape</keyword>
<feature type="transmembrane region" description="Helical" evidence="8">
    <location>
        <begin position="506"/>
        <end position="524"/>
    </location>
</feature>
<dbReference type="PANTHER" id="PTHR47019:SF1">
    <property type="entry name" value="LIPID II FLIPPASE MURJ"/>
    <property type="match status" value="1"/>
</dbReference>